<protein>
    <submittedName>
        <fullName evidence="1">Uncharacterized protein</fullName>
    </submittedName>
</protein>
<gene>
    <name evidence="1" type="ORF">ZIOFF_073211</name>
</gene>
<organism evidence="1 2">
    <name type="scientific">Zingiber officinale</name>
    <name type="common">Ginger</name>
    <name type="synonym">Amomum zingiber</name>
    <dbReference type="NCBI Taxonomy" id="94328"/>
    <lineage>
        <taxon>Eukaryota</taxon>
        <taxon>Viridiplantae</taxon>
        <taxon>Streptophyta</taxon>
        <taxon>Embryophyta</taxon>
        <taxon>Tracheophyta</taxon>
        <taxon>Spermatophyta</taxon>
        <taxon>Magnoliopsida</taxon>
        <taxon>Liliopsida</taxon>
        <taxon>Zingiberales</taxon>
        <taxon>Zingiberaceae</taxon>
        <taxon>Zingiber</taxon>
    </lineage>
</organism>
<name>A0A8J5EM91_ZINOF</name>
<comment type="caution">
    <text evidence="1">The sequence shown here is derived from an EMBL/GenBank/DDBJ whole genome shotgun (WGS) entry which is preliminary data.</text>
</comment>
<keyword evidence="2" id="KW-1185">Reference proteome</keyword>
<accession>A0A8J5EM91</accession>
<reference evidence="1 2" key="1">
    <citation type="submission" date="2020-08" db="EMBL/GenBank/DDBJ databases">
        <title>Plant Genome Project.</title>
        <authorList>
            <person name="Zhang R.-G."/>
        </authorList>
    </citation>
    <scope>NUCLEOTIDE SEQUENCE [LARGE SCALE GENOMIC DNA]</scope>
    <source>
        <tissue evidence="1">Rhizome</tissue>
    </source>
</reference>
<evidence type="ECO:0000313" key="1">
    <source>
        <dbReference type="EMBL" id="KAG6468523.1"/>
    </source>
</evidence>
<proteinExistence type="predicted"/>
<dbReference type="AlphaFoldDB" id="A0A8J5EM91"/>
<evidence type="ECO:0000313" key="2">
    <source>
        <dbReference type="Proteomes" id="UP000734854"/>
    </source>
</evidence>
<dbReference type="EMBL" id="JACMSC010000022">
    <property type="protein sequence ID" value="KAG6468523.1"/>
    <property type="molecule type" value="Genomic_DNA"/>
</dbReference>
<dbReference type="Proteomes" id="UP000734854">
    <property type="component" value="Unassembled WGS sequence"/>
</dbReference>
<sequence length="306" mass="34108">MFAHKILLIPLPGRHPPSTPIQPNSSFDDSSAIPDIGYVLLIVMLLKNLCCSYFEDTATATASLRLLHLEPCRGDSATNSPRRDVLDSLQLVKLDFLQNSEISPAMSTLQNYYDLLHHKNGSTAKSTEMTVYETRGASYSEDEMLPKASTASETQPRRSMCILRSCYHSDNSYYGNTLLLNKSGDASNCEKSKLDESIKRRQKADTDALSALEEIIEGFINRIGRGLAPKALLTSLMDYRSPTQDTSQTNSLLAVMKSFSSLSLQEENYSIWSYSRWSLKPDSITKPIFSSLPKQISAWRSKAALD</sequence>